<dbReference type="OrthoDB" id="1932233at2759"/>
<dbReference type="RefSeq" id="XP_001329089.1">
    <property type="nucleotide sequence ID" value="XM_001329054.1"/>
</dbReference>
<feature type="transmembrane region" description="Helical" evidence="5">
    <location>
        <begin position="21"/>
        <end position="41"/>
    </location>
</feature>
<accession>A2DRR9</accession>
<dbReference type="AlphaFoldDB" id="A2DRR9"/>
<dbReference type="GO" id="GO:0017059">
    <property type="term" value="C:serine palmitoyltransferase complex"/>
    <property type="evidence" value="ECO:0000318"/>
    <property type="project" value="GO_Central"/>
</dbReference>
<evidence type="ECO:0000256" key="2">
    <source>
        <dbReference type="ARBA" id="ARBA00022692"/>
    </source>
</evidence>
<feature type="transmembrane region" description="Helical" evidence="5">
    <location>
        <begin position="47"/>
        <end position="67"/>
    </location>
</feature>
<keyword evidence="7" id="KW-1185">Reference proteome</keyword>
<evidence type="ECO:0000256" key="3">
    <source>
        <dbReference type="ARBA" id="ARBA00022989"/>
    </source>
</evidence>
<keyword evidence="3 5" id="KW-1133">Transmembrane helix</keyword>
<evidence type="ECO:0000256" key="5">
    <source>
        <dbReference type="SAM" id="Phobius"/>
    </source>
</evidence>
<dbReference type="SMR" id="A2DRR9"/>
<dbReference type="PANTHER" id="PTHR12665">
    <property type="entry name" value="ORMDL PROTEINS"/>
    <property type="match status" value="1"/>
</dbReference>
<gene>
    <name evidence="6" type="ORF">TVAG_150170</name>
</gene>
<dbReference type="Proteomes" id="UP000001542">
    <property type="component" value="Unassembled WGS sequence"/>
</dbReference>
<evidence type="ECO:0000256" key="1">
    <source>
        <dbReference type="ARBA" id="ARBA00004141"/>
    </source>
</evidence>
<sequence length="151" mass="17513">MKKSSSLPAILNKNVQFIDNPVCWVFYTLLFLFLRIFLSGLGFSIPMAWTLVSWVHGIVTIILFHWIKGSPFIDDHGAYSQLTFWEQIDDQLQNTRARKFLIIFPIILFFLAVDSGHWELAYIFLNFPILFVCILAKLPFMHGVRIFGING</sequence>
<dbReference type="InterPro" id="IPR007203">
    <property type="entry name" value="ORMDL"/>
</dbReference>
<dbReference type="VEuPathDB" id="TrichDB:TVAG_150170"/>
<dbReference type="KEGG" id="tva:4774878"/>
<evidence type="ECO:0000313" key="6">
    <source>
        <dbReference type="EMBL" id="EAY16866.1"/>
    </source>
</evidence>
<dbReference type="GO" id="GO:0005789">
    <property type="term" value="C:endoplasmic reticulum membrane"/>
    <property type="evidence" value="ECO:0007669"/>
    <property type="project" value="InterPro"/>
</dbReference>
<organism evidence="6 7">
    <name type="scientific">Trichomonas vaginalis (strain ATCC PRA-98 / G3)</name>
    <dbReference type="NCBI Taxonomy" id="412133"/>
    <lineage>
        <taxon>Eukaryota</taxon>
        <taxon>Metamonada</taxon>
        <taxon>Parabasalia</taxon>
        <taxon>Trichomonadida</taxon>
        <taxon>Trichomonadidae</taxon>
        <taxon>Trichomonas</taxon>
    </lineage>
</organism>
<dbReference type="OMA" id="STHYTHF"/>
<dbReference type="EMBL" id="DS113237">
    <property type="protein sequence ID" value="EAY16866.1"/>
    <property type="molecule type" value="Genomic_DNA"/>
</dbReference>
<dbReference type="InParanoid" id="A2DRR9"/>
<dbReference type="GO" id="GO:0006672">
    <property type="term" value="P:ceramide metabolic process"/>
    <property type="evidence" value="ECO:0000318"/>
    <property type="project" value="GO_Central"/>
</dbReference>
<dbReference type="GO" id="GO:0030148">
    <property type="term" value="P:sphingolipid biosynthetic process"/>
    <property type="evidence" value="ECO:0000318"/>
    <property type="project" value="GO_Central"/>
</dbReference>
<dbReference type="Pfam" id="PF04061">
    <property type="entry name" value="ORMDL"/>
    <property type="match status" value="1"/>
</dbReference>
<protein>
    <submittedName>
        <fullName evidence="6">ORMDL family protein</fullName>
    </submittedName>
</protein>
<feature type="transmembrane region" description="Helical" evidence="5">
    <location>
        <begin position="122"/>
        <end position="140"/>
    </location>
</feature>
<keyword evidence="2 5" id="KW-0812">Transmembrane</keyword>
<name>A2DRR9_TRIV3</name>
<reference evidence="6" key="1">
    <citation type="submission" date="2006-10" db="EMBL/GenBank/DDBJ databases">
        <authorList>
            <person name="Amadeo P."/>
            <person name="Zhao Q."/>
            <person name="Wortman J."/>
            <person name="Fraser-Liggett C."/>
            <person name="Carlton J."/>
        </authorList>
    </citation>
    <scope>NUCLEOTIDE SEQUENCE</scope>
    <source>
        <strain evidence="6">G3</strain>
    </source>
</reference>
<comment type="subcellular location">
    <subcellularLocation>
        <location evidence="1">Membrane</location>
        <topology evidence="1">Multi-pass membrane protein</topology>
    </subcellularLocation>
</comment>
<keyword evidence="4 5" id="KW-0472">Membrane</keyword>
<evidence type="ECO:0000256" key="4">
    <source>
        <dbReference type="ARBA" id="ARBA00023136"/>
    </source>
</evidence>
<dbReference type="GO" id="GO:0090156">
    <property type="term" value="P:intracellular sphingolipid homeostasis"/>
    <property type="evidence" value="ECO:0000318"/>
    <property type="project" value="GO_Central"/>
</dbReference>
<reference evidence="6" key="2">
    <citation type="journal article" date="2007" name="Science">
        <title>Draft genome sequence of the sexually transmitted pathogen Trichomonas vaginalis.</title>
        <authorList>
            <person name="Carlton J.M."/>
            <person name="Hirt R.P."/>
            <person name="Silva J.C."/>
            <person name="Delcher A.L."/>
            <person name="Schatz M."/>
            <person name="Zhao Q."/>
            <person name="Wortman J.R."/>
            <person name="Bidwell S.L."/>
            <person name="Alsmark U.C.M."/>
            <person name="Besteiro S."/>
            <person name="Sicheritz-Ponten T."/>
            <person name="Noel C.J."/>
            <person name="Dacks J.B."/>
            <person name="Foster P.G."/>
            <person name="Simillion C."/>
            <person name="Van de Peer Y."/>
            <person name="Miranda-Saavedra D."/>
            <person name="Barton G.J."/>
            <person name="Westrop G.D."/>
            <person name="Mueller S."/>
            <person name="Dessi D."/>
            <person name="Fiori P.L."/>
            <person name="Ren Q."/>
            <person name="Paulsen I."/>
            <person name="Zhang H."/>
            <person name="Bastida-Corcuera F.D."/>
            <person name="Simoes-Barbosa A."/>
            <person name="Brown M.T."/>
            <person name="Hayes R.D."/>
            <person name="Mukherjee M."/>
            <person name="Okumura C.Y."/>
            <person name="Schneider R."/>
            <person name="Smith A.J."/>
            <person name="Vanacova S."/>
            <person name="Villalvazo M."/>
            <person name="Haas B.J."/>
            <person name="Pertea M."/>
            <person name="Feldblyum T.V."/>
            <person name="Utterback T.R."/>
            <person name="Shu C.L."/>
            <person name="Osoegawa K."/>
            <person name="de Jong P.J."/>
            <person name="Hrdy I."/>
            <person name="Horvathova L."/>
            <person name="Zubacova Z."/>
            <person name="Dolezal P."/>
            <person name="Malik S.B."/>
            <person name="Logsdon J.M. Jr."/>
            <person name="Henze K."/>
            <person name="Gupta A."/>
            <person name="Wang C.C."/>
            <person name="Dunne R.L."/>
            <person name="Upcroft J.A."/>
            <person name="Upcroft P."/>
            <person name="White O."/>
            <person name="Salzberg S.L."/>
            <person name="Tang P."/>
            <person name="Chiu C.-H."/>
            <person name="Lee Y.-S."/>
            <person name="Embley T.M."/>
            <person name="Coombs G.H."/>
            <person name="Mottram J.C."/>
            <person name="Tachezy J."/>
            <person name="Fraser-Liggett C.M."/>
            <person name="Johnson P.J."/>
        </authorList>
    </citation>
    <scope>NUCLEOTIDE SEQUENCE [LARGE SCALE GENOMIC DNA]</scope>
    <source>
        <strain evidence="6">G3</strain>
    </source>
</reference>
<dbReference type="VEuPathDB" id="TrichDB:TVAGG3_0979020"/>
<evidence type="ECO:0000313" key="7">
    <source>
        <dbReference type="Proteomes" id="UP000001542"/>
    </source>
</evidence>
<proteinExistence type="predicted"/>
<dbReference type="STRING" id="5722.A2DRR9"/>
<dbReference type="eggNOG" id="KOG3319">
    <property type="taxonomic scope" value="Eukaryota"/>
</dbReference>
<feature type="transmembrane region" description="Helical" evidence="5">
    <location>
        <begin position="100"/>
        <end position="116"/>
    </location>
</feature>
<dbReference type="FunCoup" id="A2DRR9">
    <property type="interactions" value="242"/>
</dbReference>